<dbReference type="GO" id="GO:0009307">
    <property type="term" value="P:DNA restriction-modification system"/>
    <property type="evidence" value="ECO:0007669"/>
    <property type="project" value="UniProtKB-KW"/>
</dbReference>
<dbReference type="PROSITE" id="PS00095">
    <property type="entry name" value="C5_MTASE_2"/>
    <property type="match status" value="1"/>
</dbReference>
<evidence type="ECO:0000313" key="7">
    <source>
        <dbReference type="EMBL" id="KZS47062.1"/>
    </source>
</evidence>
<dbReference type="PROSITE" id="PS00094">
    <property type="entry name" value="C5_MTASE_1"/>
    <property type="match status" value="1"/>
</dbReference>
<reference evidence="7" key="1">
    <citation type="journal article" date="2016" name="Genome Announc.">
        <title>Draft genomes of two strains of Paenibacillus glucanolyticus with capability to degrade lignocellulose.</title>
        <authorList>
            <person name="Mathews S.L."/>
            <person name="Pawlak J."/>
            <person name="Grunden A.M."/>
        </authorList>
    </citation>
    <scope>NUCLEOTIDE SEQUENCE [LARGE SCALE GENOMIC DNA]</scope>
    <source>
        <strain evidence="7">SLM1</strain>
    </source>
</reference>
<feature type="active site" evidence="6">
    <location>
        <position position="89"/>
    </location>
</feature>
<comment type="caution">
    <text evidence="7">The sequence shown here is derived from an EMBL/GenBank/DDBJ whole genome shotgun (WGS) entry which is preliminary data.</text>
</comment>
<name>A0A163K8V6_9BACL</name>
<gene>
    <name evidence="7" type="ORF">AWU65_14570</name>
</gene>
<keyword evidence="3 6" id="KW-0808">Transferase</keyword>
<dbReference type="Gene3D" id="3.90.120.10">
    <property type="entry name" value="DNA Methylase, subunit A, domain 2"/>
    <property type="match status" value="1"/>
</dbReference>
<dbReference type="Gene3D" id="3.40.50.150">
    <property type="entry name" value="Vaccinia Virus protein VP39"/>
    <property type="match status" value="2"/>
</dbReference>
<organism evidence="7 8">
    <name type="scientific">Paenibacillus glucanolyticus</name>
    <dbReference type="NCBI Taxonomy" id="59843"/>
    <lineage>
        <taxon>Bacteria</taxon>
        <taxon>Bacillati</taxon>
        <taxon>Bacillota</taxon>
        <taxon>Bacilli</taxon>
        <taxon>Bacillales</taxon>
        <taxon>Paenibacillaceae</taxon>
        <taxon>Paenibacillus</taxon>
    </lineage>
</organism>
<dbReference type="PANTHER" id="PTHR10629">
    <property type="entry name" value="CYTOSINE-SPECIFIC METHYLTRANSFERASE"/>
    <property type="match status" value="1"/>
</dbReference>
<dbReference type="GO" id="GO:0003886">
    <property type="term" value="F:DNA (cytosine-5-)-methyltransferase activity"/>
    <property type="evidence" value="ECO:0007669"/>
    <property type="project" value="UniProtKB-EC"/>
</dbReference>
<evidence type="ECO:0000256" key="1">
    <source>
        <dbReference type="ARBA" id="ARBA00011975"/>
    </source>
</evidence>
<protein>
    <recommendedName>
        <fullName evidence="1">DNA (cytosine-5-)-methyltransferase</fullName>
        <ecNumber evidence="1">2.1.1.37</ecNumber>
    </recommendedName>
</protein>
<dbReference type="EMBL" id="LWMH01000001">
    <property type="protein sequence ID" value="KZS47062.1"/>
    <property type="molecule type" value="Genomic_DNA"/>
</dbReference>
<dbReference type="GeneID" id="97557558"/>
<dbReference type="GO" id="GO:0003677">
    <property type="term" value="F:DNA binding"/>
    <property type="evidence" value="ECO:0007669"/>
    <property type="project" value="TreeGrafter"/>
</dbReference>
<dbReference type="EC" id="2.1.1.37" evidence="1"/>
<accession>A0A163K8V6</accession>
<dbReference type="InterPro" id="IPR050390">
    <property type="entry name" value="C5-Methyltransferase"/>
</dbReference>
<dbReference type="REBASE" id="159186">
    <property type="entry name" value="M.PglSLM1ORF14570P"/>
</dbReference>
<evidence type="ECO:0000256" key="2">
    <source>
        <dbReference type="ARBA" id="ARBA00022603"/>
    </source>
</evidence>
<evidence type="ECO:0000256" key="3">
    <source>
        <dbReference type="ARBA" id="ARBA00022679"/>
    </source>
</evidence>
<comment type="similarity">
    <text evidence="6">Belongs to the class I-like SAM-binding methyltransferase superfamily. C5-methyltransferase family.</text>
</comment>
<keyword evidence="4 6" id="KW-0949">S-adenosyl-L-methionine</keyword>
<dbReference type="PROSITE" id="PS51679">
    <property type="entry name" value="SAM_MT_C5"/>
    <property type="match status" value="1"/>
</dbReference>
<dbReference type="PRINTS" id="PR00105">
    <property type="entry name" value="C5METTRFRASE"/>
</dbReference>
<dbReference type="InterPro" id="IPR018117">
    <property type="entry name" value="C5_DNA_meth_AS"/>
</dbReference>
<sequence>MKNDEKLLAVDLFSGAGGLSLGFLQTGQVQIVAAVENNKSAQKTYRRNHEHEGMKFYDDIKGLNYDEIIDECTNLGANGVNIVFGGPPCQGFSNANRQKSELISTNNQLVKEYVKAIEMLKPDAFVMENVKAMKSSKHKFFYSSKDNVEIVEELGLHPTNEIIALGKECGFTDELTAFLKKVIREKLDLSEYTLTDKDLFSRISHLGRKEKESATYLVKTQSALKKLFPNWIDLHNKYWSSGYKEKWILLGDWLQKQNFTESSNDKLYSLLNDIIQVQKILMKMHEIALNNIEIIDIVSENKNICIEVQTYGVLDYLTAKFSKLGYKINEDPLFLNAANFGAPQLRERLFLIGVKSKLVEDATVELPKPIIDDSNQFYTVKHAIEDLENLDPSTIMDKGLRLERPFSNDINPLLKYLHGDVKTVSNHVMTDTTQTALDRFKMLEPGQNFHHLDESLKQTYSDPGRTQNTVYLRLNYDTPSGTVLNVRKSMWIHPQKTRAISIREAARLQTFPDNFIFEGSKDSQYQQIGNAVPPLLGRAVAEQVLKYLKKPIEEPLASIIKPLATVTNS</sequence>
<dbReference type="InterPro" id="IPR001525">
    <property type="entry name" value="C5_MeTfrase"/>
</dbReference>
<keyword evidence="2 6" id="KW-0489">Methyltransferase</keyword>
<dbReference type="InterPro" id="IPR031303">
    <property type="entry name" value="C5_meth_CS"/>
</dbReference>
<evidence type="ECO:0000313" key="8">
    <source>
        <dbReference type="Proteomes" id="UP000076796"/>
    </source>
</evidence>
<dbReference type="GO" id="GO:0032259">
    <property type="term" value="P:methylation"/>
    <property type="evidence" value="ECO:0007669"/>
    <property type="project" value="UniProtKB-KW"/>
</dbReference>
<proteinExistence type="inferred from homology"/>
<dbReference type="Proteomes" id="UP000076796">
    <property type="component" value="Unassembled WGS sequence"/>
</dbReference>
<dbReference type="InterPro" id="IPR029063">
    <property type="entry name" value="SAM-dependent_MTases_sf"/>
</dbReference>
<dbReference type="OrthoDB" id="9813719at2"/>
<keyword evidence="8" id="KW-1185">Reference proteome</keyword>
<dbReference type="RefSeq" id="WP_063478638.1">
    <property type="nucleotide sequence ID" value="NZ_CP147845.1"/>
</dbReference>
<dbReference type="PANTHER" id="PTHR10629:SF52">
    <property type="entry name" value="DNA (CYTOSINE-5)-METHYLTRANSFERASE 1"/>
    <property type="match status" value="1"/>
</dbReference>
<dbReference type="GO" id="GO:0044027">
    <property type="term" value="P:negative regulation of gene expression via chromosomal CpG island methylation"/>
    <property type="evidence" value="ECO:0007669"/>
    <property type="project" value="TreeGrafter"/>
</dbReference>
<dbReference type="Pfam" id="PF00145">
    <property type="entry name" value="DNA_methylase"/>
    <property type="match status" value="2"/>
</dbReference>
<dbReference type="SUPFAM" id="SSF53335">
    <property type="entry name" value="S-adenosyl-L-methionine-dependent methyltransferases"/>
    <property type="match status" value="2"/>
</dbReference>
<evidence type="ECO:0000256" key="6">
    <source>
        <dbReference type="PROSITE-ProRule" id="PRU01016"/>
    </source>
</evidence>
<dbReference type="AlphaFoldDB" id="A0A163K8V6"/>
<evidence type="ECO:0000256" key="4">
    <source>
        <dbReference type="ARBA" id="ARBA00022691"/>
    </source>
</evidence>
<evidence type="ECO:0000256" key="5">
    <source>
        <dbReference type="ARBA" id="ARBA00022747"/>
    </source>
</evidence>
<keyword evidence="5" id="KW-0680">Restriction system</keyword>